<dbReference type="RefSeq" id="WP_073795662.1">
    <property type="nucleotide sequence ID" value="NZ_CP108638.1"/>
</dbReference>
<dbReference type="AlphaFoldDB" id="A0A1Q4UXE3"/>
<organism evidence="3 4">
    <name type="scientific">Streptomyces uncialis</name>
    <dbReference type="NCBI Taxonomy" id="1048205"/>
    <lineage>
        <taxon>Bacteria</taxon>
        <taxon>Bacillati</taxon>
        <taxon>Actinomycetota</taxon>
        <taxon>Actinomycetes</taxon>
        <taxon>Kitasatosporales</taxon>
        <taxon>Streptomycetaceae</taxon>
        <taxon>Streptomyces</taxon>
    </lineage>
</organism>
<feature type="signal peptide" evidence="2">
    <location>
        <begin position="1"/>
        <end position="21"/>
    </location>
</feature>
<reference evidence="3 4" key="1">
    <citation type="submission" date="2015-06" db="EMBL/GenBank/DDBJ databases">
        <title>Cloning and characterization of the uncialamcin biosynthetic gene cluster.</title>
        <authorList>
            <person name="Yan X."/>
            <person name="Huang T."/>
            <person name="Ge H."/>
            <person name="Shen B."/>
        </authorList>
    </citation>
    <scope>NUCLEOTIDE SEQUENCE [LARGE SCALE GENOMIC DNA]</scope>
    <source>
        <strain evidence="3 4">DCA2648</strain>
    </source>
</reference>
<evidence type="ECO:0008006" key="5">
    <source>
        <dbReference type="Google" id="ProtNLM"/>
    </source>
</evidence>
<gene>
    <name evidence="3" type="ORF">AB852_35760</name>
</gene>
<accession>A0A1Q4UXE3</accession>
<sequence>MRTRSALLTIATLSAALVACGTEGGGTVESGSSTAAQAGSSAPAGTTKASLPVPGPDGRYEQTWKRATADTTCDQFRQQMTPEERWVMAAEVLTDERGDGAEAPAQQEISRFETDLNVACQDTSTAESVMTEVGSTLYLLDQTYKP</sequence>
<keyword evidence="4" id="KW-1185">Reference proteome</keyword>
<evidence type="ECO:0000313" key="4">
    <source>
        <dbReference type="Proteomes" id="UP000186455"/>
    </source>
</evidence>
<proteinExistence type="predicted"/>
<feature type="chain" id="PRO_5013066847" description="Lipoprotein" evidence="2">
    <location>
        <begin position="22"/>
        <end position="146"/>
    </location>
</feature>
<dbReference type="GeneID" id="96796672"/>
<dbReference type="Proteomes" id="UP000186455">
    <property type="component" value="Unassembled WGS sequence"/>
</dbReference>
<comment type="caution">
    <text evidence="3">The sequence shown here is derived from an EMBL/GenBank/DDBJ whole genome shotgun (WGS) entry which is preliminary data.</text>
</comment>
<evidence type="ECO:0000313" key="3">
    <source>
        <dbReference type="EMBL" id="OKH90231.1"/>
    </source>
</evidence>
<name>A0A1Q4UXE3_9ACTN</name>
<feature type="compositionally biased region" description="Low complexity" evidence="1">
    <location>
        <begin position="29"/>
        <end position="47"/>
    </location>
</feature>
<dbReference type="PROSITE" id="PS51257">
    <property type="entry name" value="PROKAR_LIPOPROTEIN"/>
    <property type="match status" value="1"/>
</dbReference>
<dbReference type="EMBL" id="LFBV01000013">
    <property type="protein sequence ID" value="OKH90231.1"/>
    <property type="molecule type" value="Genomic_DNA"/>
</dbReference>
<keyword evidence="2" id="KW-0732">Signal</keyword>
<evidence type="ECO:0000256" key="2">
    <source>
        <dbReference type="SAM" id="SignalP"/>
    </source>
</evidence>
<protein>
    <recommendedName>
        <fullName evidence="5">Lipoprotein</fullName>
    </recommendedName>
</protein>
<evidence type="ECO:0000256" key="1">
    <source>
        <dbReference type="SAM" id="MobiDB-lite"/>
    </source>
</evidence>
<feature type="region of interest" description="Disordered" evidence="1">
    <location>
        <begin position="23"/>
        <end position="57"/>
    </location>
</feature>